<feature type="domain" description="Fe2OG dioxygenase" evidence="15">
    <location>
        <begin position="396"/>
        <end position="497"/>
    </location>
</feature>
<gene>
    <name evidence="16" type="ORF">HF521_005313</name>
</gene>
<dbReference type="Gene3D" id="6.10.140.1460">
    <property type="match status" value="1"/>
</dbReference>
<dbReference type="GO" id="GO:0004656">
    <property type="term" value="F:procollagen-proline 4-dioxygenase activity"/>
    <property type="evidence" value="ECO:0007669"/>
    <property type="project" value="UniProtKB-EC"/>
</dbReference>
<dbReference type="PANTHER" id="PTHR10869">
    <property type="entry name" value="PROLYL 4-HYDROXYLASE ALPHA SUBUNIT"/>
    <property type="match status" value="1"/>
</dbReference>
<comment type="similarity">
    <text evidence="4">Belongs to the P4HA family.</text>
</comment>
<evidence type="ECO:0000256" key="6">
    <source>
        <dbReference type="ARBA" id="ARBA00022723"/>
    </source>
</evidence>
<proteinExistence type="inferred from homology"/>
<feature type="signal peptide" evidence="14">
    <location>
        <begin position="1"/>
        <end position="16"/>
    </location>
</feature>
<name>A0A8T0AWZ1_SILME</name>
<dbReference type="InterPro" id="IPR005123">
    <property type="entry name" value="Oxoglu/Fe-dep_dioxygenase_dom"/>
</dbReference>
<keyword evidence="14" id="KW-0732">Signal</keyword>
<feature type="chain" id="PRO_5035764657" description="procollagen-proline 4-dioxygenase" evidence="14">
    <location>
        <begin position="17"/>
        <end position="512"/>
    </location>
</feature>
<evidence type="ECO:0000256" key="10">
    <source>
        <dbReference type="ARBA" id="ARBA00022964"/>
    </source>
</evidence>
<dbReference type="Pfam" id="PF13640">
    <property type="entry name" value="2OG-FeII_Oxy_3"/>
    <property type="match status" value="1"/>
</dbReference>
<protein>
    <recommendedName>
        <fullName evidence="5">procollagen-proline 4-dioxygenase</fullName>
        <ecNumber evidence="5">1.14.11.2</ecNumber>
    </recommendedName>
</protein>
<evidence type="ECO:0000313" key="16">
    <source>
        <dbReference type="EMBL" id="KAF7696895.1"/>
    </source>
</evidence>
<dbReference type="PANTHER" id="PTHR10869:SF244">
    <property type="entry name" value="PROLYL 4-HYDROXYLASE SUBUNIT ALPHA-2"/>
    <property type="match status" value="1"/>
</dbReference>
<dbReference type="GO" id="GO:0031418">
    <property type="term" value="F:L-ascorbic acid binding"/>
    <property type="evidence" value="ECO:0007669"/>
    <property type="project" value="UniProtKB-KW"/>
</dbReference>
<comment type="cofactor">
    <cofactor evidence="1">
        <name>L-ascorbate</name>
        <dbReference type="ChEBI" id="CHEBI:38290"/>
    </cofactor>
</comment>
<organism evidence="16 17">
    <name type="scientific">Silurus meridionalis</name>
    <name type="common">Southern catfish</name>
    <name type="synonym">Silurus soldatovi meridionalis</name>
    <dbReference type="NCBI Taxonomy" id="175797"/>
    <lineage>
        <taxon>Eukaryota</taxon>
        <taxon>Metazoa</taxon>
        <taxon>Chordata</taxon>
        <taxon>Craniata</taxon>
        <taxon>Vertebrata</taxon>
        <taxon>Euteleostomi</taxon>
        <taxon>Actinopterygii</taxon>
        <taxon>Neopterygii</taxon>
        <taxon>Teleostei</taxon>
        <taxon>Ostariophysi</taxon>
        <taxon>Siluriformes</taxon>
        <taxon>Siluridae</taxon>
        <taxon>Silurus</taxon>
    </lineage>
</organism>
<dbReference type="Gene3D" id="2.60.120.620">
    <property type="entry name" value="q2cbj1_9rhob like domain"/>
    <property type="match status" value="1"/>
</dbReference>
<evidence type="ECO:0000256" key="2">
    <source>
        <dbReference type="ARBA" id="ARBA00002035"/>
    </source>
</evidence>
<evidence type="ECO:0000256" key="14">
    <source>
        <dbReference type="SAM" id="SignalP"/>
    </source>
</evidence>
<keyword evidence="9" id="KW-0847">Vitamin C</keyword>
<dbReference type="InterPro" id="IPR044862">
    <property type="entry name" value="Pro_4_hyd_alph_FE2OG_OXY"/>
</dbReference>
<evidence type="ECO:0000256" key="4">
    <source>
        <dbReference type="ARBA" id="ARBA00006511"/>
    </source>
</evidence>
<dbReference type="EC" id="1.14.11.2" evidence="5"/>
<dbReference type="GO" id="GO:0005506">
    <property type="term" value="F:iron ion binding"/>
    <property type="evidence" value="ECO:0007669"/>
    <property type="project" value="InterPro"/>
</dbReference>
<evidence type="ECO:0000313" key="17">
    <source>
        <dbReference type="Proteomes" id="UP000606274"/>
    </source>
</evidence>
<dbReference type="InterPro" id="IPR045054">
    <property type="entry name" value="P4HA-like"/>
</dbReference>
<keyword evidence="7" id="KW-0802">TPR repeat</keyword>
<evidence type="ECO:0000256" key="13">
    <source>
        <dbReference type="ARBA" id="ARBA00023180"/>
    </source>
</evidence>
<accession>A0A8T0AWZ1</accession>
<dbReference type="InterPro" id="IPR013547">
    <property type="entry name" value="P4H_N"/>
</dbReference>
<evidence type="ECO:0000256" key="7">
    <source>
        <dbReference type="ARBA" id="ARBA00022803"/>
    </source>
</evidence>
<keyword evidence="17" id="KW-1185">Reference proteome</keyword>
<keyword evidence="6" id="KW-0479">Metal-binding</keyword>
<reference evidence="16" key="1">
    <citation type="submission" date="2020-08" db="EMBL/GenBank/DDBJ databases">
        <title>Chromosome-level assembly of Southern catfish (Silurus meridionalis) provides insights into visual adaptation to the nocturnal and benthic lifestyles.</title>
        <authorList>
            <person name="Zhang Y."/>
            <person name="Wang D."/>
            <person name="Peng Z."/>
        </authorList>
    </citation>
    <scope>NUCLEOTIDE SEQUENCE</scope>
    <source>
        <strain evidence="16">SWU-2019-XX</strain>
        <tissue evidence="16">Muscle</tissue>
    </source>
</reference>
<dbReference type="Proteomes" id="UP000606274">
    <property type="component" value="Unassembled WGS sequence"/>
</dbReference>
<dbReference type="AlphaFoldDB" id="A0A8T0AWZ1"/>
<dbReference type="PROSITE" id="PS51471">
    <property type="entry name" value="FE2OG_OXY"/>
    <property type="match status" value="1"/>
</dbReference>
<comment type="caution">
    <text evidence="16">The sequence shown here is derived from an EMBL/GenBank/DDBJ whole genome shotgun (WGS) entry which is preliminary data.</text>
</comment>
<evidence type="ECO:0000256" key="3">
    <source>
        <dbReference type="ARBA" id="ARBA00004319"/>
    </source>
</evidence>
<dbReference type="InterPro" id="IPR006620">
    <property type="entry name" value="Pro_4_hyd_alph"/>
</dbReference>
<dbReference type="Gene3D" id="1.25.40.10">
    <property type="entry name" value="Tetratricopeptide repeat domain"/>
    <property type="match status" value="1"/>
</dbReference>
<dbReference type="InterPro" id="IPR011990">
    <property type="entry name" value="TPR-like_helical_dom_sf"/>
</dbReference>
<evidence type="ECO:0000256" key="1">
    <source>
        <dbReference type="ARBA" id="ARBA00001961"/>
    </source>
</evidence>
<dbReference type="GO" id="GO:0005788">
    <property type="term" value="C:endoplasmic reticulum lumen"/>
    <property type="evidence" value="ECO:0007669"/>
    <property type="project" value="UniProtKB-SubCell"/>
</dbReference>
<dbReference type="SMART" id="SM00702">
    <property type="entry name" value="P4Hc"/>
    <property type="match status" value="1"/>
</dbReference>
<keyword evidence="8" id="KW-0256">Endoplasmic reticulum</keyword>
<evidence type="ECO:0000256" key="11">
    <source>
        <dbReference type="ARBA" id="ARBA00023002"/>
    </source>
</evidence>
<dbReference type="FunFam" id="2.60.120.620:FF:000011">
    <property type="entry name" value="Prolyl alpha subunit"/>
    <property type="match status" value="1"/>
</dbReference>
<evidence type="ECO:0000256" key="8">
    <source>
        <dbReference type="ARBA" id="ARBA00022824"/>
    </source>
</evidence>
<evidence type="ECO:0000256" key="12">
    <source>
        <dbReference type="ARBA" id="ARBA00023004"/>
    </source>
</evidence>
<keyword evidence="13" id="KW-0325">Glycoprotein</keyword>
<comment type="function">
    <text evidence="2">Catalyzes the post-translational formation of 4-hydroxyproline in -Xaa-Pro-Gly- sequences in collagens and other proteins.</text>
</comment>
<dbReference type="Pfam" id="PF08336">
    <property type="entry name" value="P4Ha_N"/>
    <property type="match status" value="1"/>
</dbReference>
<evidence type="ECO:0000256" key="5">
    <source>
        <dbReference type="ARBA" id="ARBA00012269"/>
    </source>
</evidence>
<evidence type="ECO:0000256" key="9">
    <source>
        <dbReference type="ARBA" id="ARBA00022896"/>
    </source>
</evidence>
<keyword evidence="11" id="KW-0560">Oxidoreductase</keyword>
<sequence>MDIKWIIFLILDICAGTNEFYSSTDHMTHLIGIKNDLSQCLRFYISSLENQMDLLKRALQGLECISDDNSKDPEKLISNPLIAYKFVKQLINVGTAIKEITKTNISKDIDMLMSKSQLIPSENNLDGIAGGIVRLQELYRLNPEDMIKLETQSALSPDECFHIAVIAQQNQKFQCAIQWLGETMKKLHDGAKAMVTKQRVQTLLTSIQSQVVNSPFPPEATQILQHYDDLDLKTILQSAYTYNLSENIKYWDGMQHFITSLDMSGFYNPWKNGYEALCRGEGIKMNPKRQRKLVCRYTNGKGSPRLIYGPAKEEEEWDEPLILRYHDFISLNEIEVIKTLSRSKLARAKVSDPVTGKLISTKARVSKSAWLSIDESPVVASINQRIADVTGLDMDTAEELQVANYGIGGQYEPHYDLVDGVPFTERRIATLLVYMSDVDVGGATVFPNTGAALTPKIGSAVIWFNLLKSGEEDTRTLHAACPVFIGSKWVANKWICCGGQEFRRRCALSKAG</sequence>
<keyword evidence="10" id="KW-0223">Dioxygenase</keyword>
<evidence type="ECO:0000259" key="15">
    <source>
        <dbReference type="PROSITE" id="PS51471"/>
    </source>
</evidence>
<dbReference type="EMBL" id="JABFDY010000015">
    <property type="protein sequence ID" value="KAF7696895.1"/>
    <property type="molecule type" value="Genomic_DNA"/>
</dbReference>
<keyword evidence="12" id="KW-0408">Iron</keyword>
<comment type="subcellular location">
    <subcellularLocation>
        <location evidence="3">Endoplasmic reticulum lumen</location>
    </subcellularLocation>
</comment>